<evidence type="ECO:0000313" key="3">
    <source>
        <dbReference type="Proteomes" id="UP000406256"/>
    </source>
</evidence>
<keyword evidence="3" id="KW-1185">Reference proteome</keyword>
<dbReference type="Proteomes" id="UP000406256">
    <property type="component" value="Unassembled WGS sequence"/>
</dbReference>
<reference evidence="2 3" key="1">
    <citation type="submission" date="2019-08" db="EMBL/GenBank/DDBJ databases">
        <authorList>
            <person name="Peeters C."/>
        </authorList>
    </citation>
    <scope>NUCLEOTIDE SEQUENCE [LARGE SCALE GENOMIC DNA]</scope>
    <source>
        <strain evidence="2 3">LMG 31108</strain>
    </source>
</reference>
<accession>A0A5E4RD71</accession>
<evidence type="ECO:0000259" key="1">
    <source>
        <dbReference type="Pfam" id="PF12973"/>
    </source>
</evidence>
<dbReference type="InterPro" id="IPR014710">
    <property type="entry name" value="RmlC-like_jellyroll"/>
</dbReference>
<organism evidence="2 3">
    <name type="scientific">Pandoraea anhela</name>
    <dbReference type="NCBI Taxonomy" id="2508295"/>
    <lineage>
        <taxon>Bacteria</taxon>
        <taxon>Pseudomonadati</taxon>
        <taxon>Pseudomonadota</taxon>
        <taxon>Betaproteobacteria</taxon>
        <taxon>Burkholderiales</taxon>
        <taxon>Burkholderiaceae</taxon>
        <taxon>Pandoraea</taxon>
    </lineage>
</organism>
<dbReference type="CDD" id="cd20303">
    <property type="entry name" value="cupin_ChrR_1"/>
    <property type="match status" value="1"/>
</dbReference>
<dbReference type="AlphaFoldDB" id="A0A5E4RD71"/>
<name>A0A5E4RD71_9BURK</name>
<proteinExistence type="predicted"/>
<gene>
    <name evidence="2" type="ORF">PAN31108_00095</name>
</gene>
<dbReference type="InterPro" id="IPR025979">
    <property type="entry name" value="ChrR-like_cupin_dom"/>
</dbReference>
<evidence type="ECO:0000313" key="2">
    <source>
        <dbReference type="EMBL" id="VVD60741.1"/>
    </source>
</evidence>
<sequence length="216" mass="23099">MRVNADFSQRVVVTPPQYVWVPSPQHGVARVMLDRIGAEQARATSLVRYAPNSAFPAHDHPGGEEILVLAGTFSADGDDYPQGWYLRNPPGSSHRPSSLAGATIFVKLMQMSATQRNAAHWQRGAGGEVCHLFTDAHERVELLRWHANASLPGGDPSRIVELLVVAGALLLDGTAYPAGSWVRLPAGDTPALRAGASGVGVYRKIYSPPTSTEAGK</sequence>
<feature type="domain" description="ChrR-like cupin" evidence="1">
    <location>
        <begin position="9"/>
        <end position="111"/>
    </location>
</feature>
<dbReference type="SUPFAM" id="SSF51182">
    <property type="entry name" value="RmlC-like cupins"/>
    <property type="match status" value="2"/>
</dbReference>
<dbReference type="Gene3D" id="2.60.120.10">
    <property type="entry name" value="Jelly Rolls"/>
    <property type="match status" value="1"/>
</dbReference>
<dbReference type="InterPro" id="IPR011051">
    <property type="entry name" value="RmlC_Cupin_sf"/>
</dbReference>
<dbReference type="Pfam" id="PF12973">
    <property type="entry name" value="Cupin_7"/>
    <property type="match status" value="1"/>
</dbReference>
<dbReference type="OrthoDB" id="9801227at2"/>
<protein>
    <submittedName>
        <fullName evidence="2">Anti-sigma factor</fullName>
    </submittedName>
</protein>
<dbReference type="EMBL" id="CABPSB010000001">
    <property type="protein sequence ID" value="VVD60741.1"/>
    <property type="molecule type" value="Genomic_DNA"/>
</dbReference>